<comment type="caution">
    <text evidence="3">The sequence shown here is derived from an EMBL/GenBank/DDBJ whole genome shotgun (WGS) entry which is preliminary data.</text>
</comment>
<accession>A0ABR2C093</accession>
<reference evidence="3 4" key="1">
    <citation type="journal article" date="2024" name="G3 (Bethesda)">
        <title>Genome assembly of Hibiscus sabdariffa L. provides insights into metabolisms of medicinal natural products.</title>
        <authorList>
            <person name="Kim T."/>
        </authorList>
    </citation>
    <scope>NUCLEOTIDE SEQUENCE [LARGE SCALE GENOMIC DNA]</scope>
    <source>
        <strain evidence="3">TK-2024</strain>
        <tissue evidence="3">Old leaves</tissue>
    </source>
</reference>
<proteinExistence type="predicted"/>
<keyword evidence="1" id="KW-0880">Kelch repeat</keyword>
<sequence length="395" mass="43487">MTRWRPVSSIFILGMDQGDSRFRRNGSYRGLKLLNFMALRDIRAMCGERIGYGGVGKKLQGATVNSNSKSRACGMEYESDWTKNRVSSALTAQVIRSATSLMPWCCKIPIASLPWAVYARGKESHWEVLDCLGQRHKLLPSMPGPEKVGFGITVLNGKLLVLAGYSVLNGTASASADVYQYDSCLNSWSKLADLNVARYDFACAEVNGVVYVVGGYGAEGESLSTAEVYDPDTDKWTLIESLRRPRWGCFACGLNGKLYVLGGRSSFTIGNSRFVDVYNPEKHTWCEVKNGCVMVTAHAVLGKKLFCMEWKNQRKLAIFNPDNNSWKMVPVPLTGSTSIGFRFGILDGKLLLFSVEGDPGYHTLLYDPEAAPGLEWQTSDIKPSGLCLCSVTIKA</sequence>
<evidence type="ECO:0000256" key="1">
    <source>
        <dbReference type="ARBA" id="ARBA00022441"/>
    </source>
</evidence>
<evidence type="ECO:0008006" key="5">
    <source>
        <dbReference type="Google" id="ProtNLM"/>
    </source>
</evidence>
<evidence type="ECO:0000313" key="4">
    <source>
        <dbReference type="Proteomes" id="UP001472677"/>
    </source>
</evidence>
<dbReference type="Proteomes" id="UP001472677">
    <property type="component" value="Unassembled WGS sequence"/>
</dbReference>
<dbReference type="PANTHER" id="PTHR46344">
    <property type="entry name" value="OS02G0202900 PROTEIN"/>
    <property type="match status" value="1"/>
</dbReference>
<dbReference type="Gene3D" id="2.120.10.80">
    <property type="entry name" value="Kelch-type beta propeller"/>
    <property type="match status" value="1"/>
</dbReference>
<dbReference type="SUPFAM" id="SSF117281">
    <property type="entry name" value="Kelch motif"/>
    <property type="match status" value="1"/>
</dbReference>
<dbReference type="PANTHER" id="PTHR46344:SF1">
    <property type="entry name" value="OS02G0504900 PROTEIN"/>
    <property type="match status" value="1"/>
</dbReference>
<dbReference type="SMART" id="SM00612">
    <property type="entry name" value="Kelch"/>
    <property type="match status" value="3"/>
</dbReference>
<dbReference type="EMBL" id="JBBPBM010000071">
    <property type="protein sequence ID" value="KAK8512790.1"/>
    <property type="molecule type" value="Genomic_DNA"/>
</dbReference>
<keyword evidence="2" id="KW-0677">Repeat</keyword>
<dbReference type="InterPro" id="IPR006652">
    <property type="entry name" value="Kelch_1"/>
</dbReference>
<evidence type="ECO:0000313" key="3">
    <source>
        <dbReference type="EMBL" id="KAK8512790.1"/>
    </source>
</evidence>
<evidence type="ECO:0000256" key="2">
    <source>
        <dbReference type="ARBA" id="ARBA00022737"/>
    </source>
</evidence>
<keyword evidence="4" id="KW-1185">Reference proteome</keyword>
<dbReference type="InterPro" id="IPR015915">
    <property type="entry name" value="Kelch-typ_b-propeller"/>
</dbReference>
<gene>
    <name evidence="3" type="ORF">V6N12_030206</name>
</gene>
<organism evidence="3 4">
    <name type="scientific">Hibiscus sabdariffa</name>
    <name type="common">roselle</name>
    <dbReference type="NCBI Taxonomy" id="183260"/>
    <lineage>
        <taxon>Eukaryota</taxon>
        <taxon>Viridiplantae</taxon>
        <taxon>Streptophyta</taxon>
        <taxon>Embryophyta</taxon>
        <taxon>Tracheophyta</taxon>
        <taxon>Spermatophyta</taxon>
        <taxon>Magnoliopsida</taxon>
        <taxon>eudicotyledons</taxon>
        <taxon>Gunneridae</taxon>
        <taxon>Pentapetalae</taxon>
        <taxon>rosids</taxon>
        <taxon>malvids</taxon>
        <taxon>Malvales</taxon>
        <taxon>Malvaceae</taxon>
        <taxon>Malvoideae</taxon>
        <taxon>Hibiscus</taxon>
    </lineage>
</organism>
<protein>
    <recommendedName>
        <fullName evidence="5">F-box/kelch-repeat protein</fullName>
    </recommendedName>
</protein>
<dbReference type="Pfam" id="PF24681">
    <property type="entry name" value="Kelch_KLHDC2_KLHL20_DRC7"/>
    <property type="match status" value="1"/>
</dbReference>
<name>A0ABR2C093_9ROSI</name>